<reference evidence="5" key="1">
    <citation type="journal article" date="2019" name="bioRxiv">
        <title>Genomics, evolutionary history and diagnostics of the Alternaria alternata species group including apple and Asian pear pathotypes.</title>
        <authorList>
            <person name="Armitage A.D."/>
            <person name="Cockerton H.M."/>
            <person name="Sreenivasaprasad S."/>
            <person name="Woodhall J.W."/>
            <person name="Lane C.R."/>
            <person name="Harrison R.J."/>
            <person name="Clarkson J.P."/>
        </authorList>
    </citation>
    <scope>NUCLEOTIDE SEQUENCE [LARGE SCALE GENOMIC DNA]</scope>
    <source>
        <strain evidence="5">RGR 97.0016</strain>
    </source>
</reference>
<evidence type="ECO:0000313" key="5">
    <source>
        <dbReference type="Proteomes" id="UP000293823"/>
    </source>
</evidence>
<dbReference type="PANTHER" id="PTHR15665:SF1">
    <property type="entry name" value="PROTEIN ASTEROID HOMOLOG 1"/>
    <property type="match status" value="1"/>
</dbReference>
<dbReference type="Proteomes" id="UP000293823">
    <property type="component" value="Unassembled WGS sequence"/>
</dbReference>
<dbReference type="AlphaFoldDB" id="A0A4Q4Q1V5"/>
<evidence type="ECO:0000313" key="4">
    <source>
        <dbReference type="EMBL" id="RYO31818.1"/>
    </source>
</evidence>
<dbReference type="EMBL" id="PEJP01000077">
    <property type="protein sequence ID" value="RYO31818.1"/>
    <property type="molecule type" value="Genomic_DNA"/>
</dbReference>
<evidence type="ECO:0000259" key="3">
    <source>
        <dbReference type="Pfam" id="PF12813"/>
    </source>
</evidence>
<evidence type="ECO:0000256" key="1">
    <source>
        <dbReference type="ARBA" id="ARBA00007398"/>
    </source>
</evidence>
<dbReference type="SUPFAM" id="SSF88723">
    <property type="entry name" value="PIN domain-like"/>
    <property type="match status" value="1"/>
</dbReference>
<dbReference type="InterPro" id="IPR039436">
    <property type="entry name" value="Asteroid_dom"/>
</dbReference>
<dbReference type="InterPro" id="IPR026832">
    <property type="entry name" value="Asteroid"/>
</dbReference>
<sequence>MGIQGLARRLEPYATRYSSEQLDGYSAVVDGPALAYYAHKLALASAASASRIPSYADIVAEAIHWLTSLEKSNIKVSAIYFDGALPISKRTERLSRTEANNRRVQQFRNNYATVSCPIPTYLGSISYAFLAPALQEALLDSPFSSKTKTVPGEADDWCALHAKENAKSIIFTSDTDLVLYDYSFDTLIVFLHDAGVATGIKAYSPDEISKRLQLKSLVTFAYALLDGPQDSSKLLAHTAQAIDQSSTSYVDFARRYVAKAPSPSATSNLPMSDVRISEYIHQALNGLESPFVYMPLLVEDPNQASAWNVGQDIRTIAYSLLARKPNMIVHEYRRKAQGISVQEISTYSSTDLATSAADLERQLRTLREWAAAQLEVIKPALLWPLFGLSFVLAELNTPPAIHLVQRVLNGEFDNSWAFVHLTARMHAAIYSLRVLSQIIGVWLALHPTIPTYSTEKTKLHTTLSGLATHMADFPCIPDVLGVPGQTKKVVAQHDVLKGLVEEIYRSSGAQVLSGDGVSNKKKKKMAREQERKKKKAEVRAQGRVEGSGFALLGDCQ</sequence>
<dbReference type="InterPro" id="IPR029060">
    <property type="entry name" value="PIN-like_dom_sf"/>
</dbReference>
<dbReference type="Pfam" id="PF12813">
    <property type="entry name" value="XPG_I_2"/>
    <property type="match status" value="1"/>
</dbReference>
<accession>A0A4Q4Q1V5</accession>
<gene>
    <name evidence="4" type="ORF">AA0113_g11795</name>
</gene>
<feature type="domain" description="Asteroid" evidence="3">
    <location>
        <begin position="127"/>
        <end position="345"/>
    </location>
</feature>
<comment type="similarity">
    <text evidence="1">Belongs to the asteroid family.</text>
</comment>
<proteinExistence type="inferred from homology"/>
<organism evidence="4 5">
    <name type="scientific">Alternaria arborescens</name>
    <dbReference type="NCBI Taxonomy" id="156630"/>
    <lineage>
        <taxon>Eukaryota</taxon>
        <taxon>Fungi</taxon>
        <taxon>Dikarya</taxon>
        <taxon>Ascomycota</taxon>
        <taxon>Pezizomycotina</taxon>
        <taxon>Dothideomycetes</taxon>
        <taxon>Pleosporomycetidae</taxon>
        <taxon>Pleosporales</taxon>
        <taxon>Pleosporineae</taxon>
        <taxon>Pleosporaceae</taxon>
        <taxon>Alternaria</taxon>
        <taxon>Alternaria sect. Alternaria</taxon>
    </lineage>
</organism>
<dbReference type="OrthoDB" id="5297549at2759"/>
<dbReference type="PANTHER" id="PTHR15665">
    <property type="entry name" value="ASTEROID PROTEIN"/>
    <property type="match status" value="1"/>
</dbReference>
<keyword evidence="5" id="KW-1185">Reference proteome</keyword>
<feature type="compositionally biased region" description="Basic and acidic residues" evidence="2">
    <location>
        <begin position="526"/>
        <end position="540"/>
    </location>
</feature>
<feature type="region of interest" description="Disordered" evidence="2">
    <location>
        <begin position="514"/>
        <end position="540"/>
    </location>
</feature>
<protein>
    <recommendedName>
        <fullName evidence="3">Asteroid domain-containing protein</fullName>
    </recommendedName>
</protein>
<dbReference type="Gene3D" id="3.40.50.1010">
    <property type="entry name" value="5'-nuclease"/>
    <property type="match status" value="1"/>
</dbReference>
<name>A0A4Q4Q1V5_9PLEO</name>
<comment type="caution">
    <text evidence="4">The sequence shown here is derived from an EMBL/GenBank/DDBJ whole genome shotgun (WGS) entry which is preliminary data.</text>
</comment>
<evidence type="ECO:0000256" key="2">
    <source>
        <dbReference type="SAM" id="MobiDB-lite"/>
    </source>
</evidence>